<dbReference type="KEGG" id="lcic:INQ41_01970"/>
<feature type="region of interest" description="Disordered" evidence="5">
    <location>
        <begin position="1"/>
        <end position="35"/>
    </location>
</feature>
<feature type="DNA-binding region" description="H-T-H motif" evidence="4">
    <location>
        <begin position="57"/>
        <end position="76"/>
    </location>
</feature>
<dbReference type="PROSITE" id="PS50977">
    <property type="entry name" value="HTH_TETR_2"/>
    <property type="match status" value="1"/>
</dbReference>
<dbReference type="Proteomes" id="UP000594059">
    <property type="component" value="Chromosome"/>
</dbReference>
<dbReference type="InterPro" id="IPR009057">
    <property type="entry name" value="Homeodomain-like_sf"/>
</dbReference>
<keyword evidence="8" id="KW-1185">Reference proteome</keyword>
<organism evidence="7 8">
    <name type="scientific">Novilysobacter ciconiae</name>
    <dbReference type="NCBI Taxonomy" id="2781022"/>
    <lineage>
        <taxon>Bacteria</taxon>
        <taxon>Pseudomonadati</taxon>
        <taxon>Pseudomonadota</taxon>
        <taxon>Gammaproteobacteria</taxon>
        <taxon>Lysobacterales</taxon>
        <taxon>Lysobacteraceae</taxon>
        <taxon>Novilysobacter</taxon>
    </lineage>
</organism>
<dbReference type="PANTHER" id="PTHR30055">
    <property type="entry name" value="HTH-TYPE TRANSCRIPTIONAL REGULATOR RUTR"/>
    <property type="match status" value="1"/>
</dbReference>
<dbReference type="FunFam" id="1.10.10.60:FF:000141">
    <property type="entry name" value="TetR family transcriptional regulator"/>
    <property type="match status" value="1"/>
</dbReference>
<dbReference type="Gene3D" id="1.10.357.10">
    <property type="entry name" value="Tetracycline Repressor, domain 2"/>
    <property type="match status" value="1"/>
</dbReference>
<dbReference type="GO" id="GO:0003700">
    <property type="term" value="F:DNA-binding transcription factor activity"/>
    <property type="evidence" value="ECO:0007669"/>
    <property type="project" value="TreeGrafter"/>
</dbReference>
<evidence type="ECO:0000256" key="2">
    <source>
        <dbReference type="ARBA" id="ARBA00023125"/>
    </source>
</evidence>
<dbReference type="RefSeq" id="WP_193985781.1">
    <property type="nucleotide sequence ID" value="NZ_CP063656.1"/>
</dbReference>
<dbReference type="InterPro" id="IPR036271">
    <property type="entry name" value="Tet_transcr_reg_TetR-rel_C_sf"/>
</dbReference>
<accession>A0A7S6UGK9</accession>
<keyword evidence="2 4" id="KW-0238">DNA-binding</keyword>
<keyword evidence="1" id="KW-0805">Transcription regulation</keyword>
<keyword evidence="3" id="KW-0804">Transcription</keyword>
<dbReference type="Gene3D" id="1.10.10.60">
    <property type="entry name" value="Homeodomain-like"/>
    <property type="match status" value="1"/>
</dbReference>
<feature type="compositionally biased region" description="Low complexity" evidence="5">
    <location>
        <begin position="12"/>
        <end position="25"/>
    </location>
</feature>
<dbReference type="SUPFAM" id="SSF46689">
    <property type="entry name" value="Homeodomain-like"/>
    <property type="match status" value="1"/>
</dbReference>
<evidence type="ECO:0000256" key="4">
    <source>
        <dbReference type="PROSITE-ProRule" id="PRU00335"/>
    </source>
</evidence>
<feature type="domain" description="HTH tetR-type" evidence="6">
    <location>
        <begin position="34"/>
        <end position="94"/>
    </location>
</feature>
<dbReference type="GO" id="GO:0000976">
    <property type="term" value="F:transcription cis-regulatory region binding"/>
    <property type="evidence" value="ECO:0007669"/>
    <property type="project" value="TreeGrafter"/>
</dbReference>
<evidence type="ECO:0000313" key="7">
    <source>
        <dbReference type="EMBL" id="QOW19860.1"/>
    </source>
</evidence>
<evidence type="ECO:0000256" key="5">
    <source>
        <dbReference type="SAM" id="MobiDB-lite"/>
    </source>
</evidence>
<evidence type="ECO:0000256" key="3">
    <source>
        <dbReference type="ARBA" id="ARBA00023163"/>
    </source>
</evidence>
<reference evidence="7 8" key="1">
    <citation type="submission" date="2020-10" db="EMBL/GenBank/DDBJ databases">
        <title>complete genome sequencing of Lysobacter sp. H21R20.</title>
        <authorList>
            <person name="Bae J.-W."/>
            <person name="Lee S.-Y."/>
        </authorList>
    </citation>
    <scope>NUCLEOTIDE SEQUENCE [LARGE SCALE GENOMIC DNA]</scope>
    <source>
        <strain evidence="7 8">H21R20</strain>
    </source>
</reference>
<dbReference type="PRINTS" id="PR00455">
    <property type="entry name" value="HTHTETR"/>
</dbReference>
<dbReference type="SUPFAM" id="SSF48498">
    <property type="entry name" value="Tetracyclin repressor-like, C-terminal domain"/>
    <property type="match status" value="1"/>
</dbReference>
<sequence>MSDSHLRGDHGSGSTPPGRPASSGPAGPGRPKDPAKRAAILESARLLFLQHGFDGVSMDQIAAAASVSKLTVYSHFGDKENLFAAAVGSYCELQLPHALFDRASGAPLREHLLEIARAFHAMASSEEAIGALRMLSAPQLADSPVVRTFWEAGPARIHQELAALLKRRAELGELRLDPENAAELARAAGQLLALLKGEPHARRLLGLEGLAAAEVPAHLASAVDVFLRAYASPDQSMRQP</sequence>
<evidence type="ECO:0000256" key="1">
    <source>
        <dbReference type="ARBA" id="ARBA00023015"/>
    </source>
</evidence>
<feature type="compositionally biased region" description="Basic and acidic residues" evidence="5">
    <location>
        <begin position="1"/>
        <end position="10"/>
    </location>
</feature>
<dbReference type="InterPro" id="IPR039536">
    <property type="entry name" value="TetR_C_Proteobacteria"/>
</dbReference>
<gene>
    <name evidence="7" type="ORF">INQ41_01970</name>
</gene>
<dbReference type="InterPro" id="IPR050109">
    <property type="entry name" value="HTH-type_TetR-like_transc_reg"/>
</dbReference>
<protein>
    <submittedName>
        <fullName evidence="7">TetR/AcrR family transcriptional regulator</fullName>
    </submittedName>
</protein>
<dbReference type="Pfam" id="PF14246">
    <property type="entry name" value="TetR_C_7"/>
    <property type="match status" value="1"/>
</dbReference>
<evidence type="ECO:0000313" key="8">
    <source>
        <dbReference type="Proteomes" id="UP000594059"/>
    </source>
</evidence>
<dbReference type="EMBL" id="CP063656">
    <property type="protein sequence ID" value="QOW19860.1"/>
    <property type="molecule type" value="Genomic_DNA"/>
</dbReference>
<dbReference type="AlphaFoldDB" id="A0A7S6UGK9"/>
<name>A0A7S6UGK9_9GAMM</name>
<proteinExistence type="predicted"/>
<dbReference type="PANTHER" id="PTHR30055:SF146">
    <property type="entry name" value="HTH-TYPE TRANSCRIPTIONAL DUAL REGULATOR CECR"/>
    <property type="match status" value="1"/>
</dbReference>
<dbReference type="InterPro" id="IPR001647">
    <property type="entry name" value="HTH_TetR"/>
</dbReference>
<evidence type="ECO:0000259" key="6">
    <source>
        <dbReference type="PROSITE" id="PS50977"/>
    </source>
</evidence>
<dbReference type="Pfam" id="PF00440">
    <property type="entry name" value="TetR_N"/>
    <property type="match status" value="1"/>
</dbReference>